<dbReference type="RefSeq" id="WP_379722682.1">
    <property type="nucleotide sequence ID" value="NZ_JBHSMS010000044.1"/>
</dbReference>
<dbReference type="InterPro" id="IPR043128">
    <property type="entry name" value="Rev_trsase/Diguanyl_cyclase"/>
</dbReference>
<dbReference type="CDD" id="cd01948">
    <property type="entry name" value="EAL"/>
    <property type="match status" value="1"/>
</dbReference>
<accession>A0ABW0PJ60</accession>
<dbReference type="InterPro" id="IPR029016">
    <property type="entry name" value="GAF-like_dom_sf"/>
</dbReference>
<dbReference type="InterPro" id="IPR050706">
    <property type="entry name" value="Cyclic-di-GMP_PDE-like"/>
</dbReference>
<comment type="caution">
    <text evidence="2">The sequence shown here is derived from an EMBL/GenBank/DDBJ whole genome shotgun (WGS) entry which is preliminary data.</text>
</comment>
<evidence type="ECO:0000313" key="3">
    <source>
        <dbReference type="Proteomes" id="UP001596031"/>
    </source>
</evidence>
<evidence type="ECO:0000313" key="2">
    <source>
        <dbReference type="EMBL" id="MFC5512418.1"/>
    </source>
</evidence>
<dbReference type="InterPro" id="IPR003018">
    <property type="entry name" value="GAF"/>
</dbReference>
<dbReference type="EMBL" id="JBHSMS010000044">
    <property type="protein sequence ID" value="MFC5512418.1"/>
    <property type="molecule type" value="Genomic_DNA"/>
</dbReference>
<dbReference type="PANTHER" id="PTHR33121:SF19">
    <property type="entry name" value="CYCLIC DI-GMP PHOSPHODIESTERASE PA2567"/>
    <property type="match status" value="1"/>
</dbReference>
<dbReference type="SUPFAM" id="SSF141868">
    <property type="entry name" value="EAL domain-like"/>
    <property type="match status" value="1"/>
</dbReference>
<dbReference type="InterPro" id="IPR001633">
    <property type="entry name" value="EAL_dom"/>
</dbReference>
<evidence type="ECO:0000259" key="1">
    <source>
        <dbReference type="PROSITE" id="PS50883"/>
    </source>
</evidence>
<name>A0ABW0PJ60_9BURK</name>
<dbReference type="PANTHER" id="PTHR33121">
    <property type="entry name" value="CYCLIC DI-GMP PHOSPHODIESTERASE PDEF"/>
    <property type="match status" value="1"/>
</dbReference>
<dbReference type="Gene3D" id="3.20.20.450">
    <property type="entry name" value="EAL domain"/>
    <property type="match status" value="1"/>
</dbReference>
<dbReference type="SMART" id="SM00065">
    <property type="entry name" value="GAF"/>
    <property type="match status" value="1"/>
</dbReference>
<dbReference type="Pfam" id="PF01590">
    <property type="entry name" value="GAF"/>
    <property type="match status" value="1"/>
</dbReference>
<dbReference type="SMART" id="SM00052">
    <property type="entry name" value="EAL"/>
    <property type="match status" value="1"/>
</dbReference>
<keyword evidence="3" id="KW-1185">Reference proteome</keyword>
<sequence length="604" mass="64601">MDPHLPVRLEAARLDALRKLDLLDTPASEAFDRITRMAAQLFGLPMAAVSLTDVDRQWFKSRVGIDHCATPRAQAPCGQVVGTASMLVVSDLLANDRYRDSILAASGIRFYAGAPLLTRDGHCLGTLCVLGTEPRTISAAERGGLADLAAMVMAQIELQHAIGRIDPVSGIPNRNQFADDLADLGIEQAGGATRLAALVNLATPEQVSSAVRALGAGFVEDLVRDAAHMLRAALGPGRKLYHVGLTQFAFLAEPGADLARFCDWLDAWIALRADSPAARFVSTATAGVAPFAAGQADPFDLLRDMYSAAHDALEGSYRVRVFSAAQNAAFMRRFRIASEFGAALADDSQLRLVFQPKIELGTGRCVGAEALLRWRHPALGEIAPGEFIPVIEQTALARATTRWVLERALRQLVAWRHAGLVTQVAVNVSAVNLLEPDFCAHVLGRLQAHGLAPGALAIEITESALMINRVLAASTLAALSAGGVQLAIDDFGTGYSSLAYLQSVPANVVKIDQSFVRDLDTDRRKRALVAAMIKLSHDLGQLVVAEGVETAPVARFLAGAGCDQVQGYLYARPMAPAQFEEWICAEWTLARPRASHPSAQPAYA</sequence>
<dbReference type="SUPFAM" id="SSF55781">
    <property type="entry name" value="GAF domain-like"/>
    <property type="match status" value="1"/>
</dbReference>
<dbReference type="Gene3D" id="3.30.70.270">
    <property type="match status" value="1"/>
</dbReference>
<protein>
    <submittedName>
        <fullName evidence="2">Bifunctional diguanylate cyclase/phosphodiesterase</fullName>
    </submittedName>
</protein>
<dbReference type="Gene3D" id="3.30.450.40">
    <property type="match status" value="1"/>
</dbReference>
<dbReference type="PROSITE" id="PS50883">
    <property type="entry name" value="EAL"/>
    <property type="match status" value="1"/>
</dbReference>
<proteinExistence type="predicted"/>
<organism evidence="2 3">
    <name type="scientific">Massilia jejuensis</name>
    <dbReference type="NCBI Taxonomy" id="648894"/>
    <lineage>
        <taxon>Bacteria</taxon>
        <taxon>Pseudomonadati</taxon>
        <taxon>Pseudomonadota</taxon>
        <taxon>Betaproteobacteria</taxon>
        <taxon>Burkholderiales</taxon>
        <taxon>Oxalobacteraceae</taxon>
        <taxon>Telluria group</taxon>
        <taxon>Massilia</taxon>
    </lineage>
</organism>
<feature type="domain" description="EAL" evidence="1">
    <location>
        <begin position="333"/>
        <end position="587"/>
    </location>
</feature>
<gene>
    <name evidence="2" type="ORF">ACFPOU_14935</name>
</gene>
<dbReference type="Proteomes" id="UP001596031">
    <property type="component" value="Unassembled WGS sequence"/>
</dbReference>
<reference evidence="3" key="1">
    <citation type="journal article" date="2019" name="Int. J. Syst. Evol. Microbiol.">
        <title>The Global Catalogue of Microorganisms (GCM) 10K type strain sequencing project: providing services to taxonomists for standard genome sequencing and annotation.</title>
        <authorList>
            <consortium name="The Broad Institute Genomics Platform"/>
            <consortium name="The Broad Institute Genome Sequencing Center for Infectious Disease"/>
            <person name="Wu L."/>
            <person name="Ma J."/>
        </authorList>
    </citation>
    <scope>NUCLEOTIDE SEQUENCE [LARGE SCALE GENOMIC DNA]</scope>
    <source>
        <strain evidence="3">CCUG 38813</strain>
    </source>
</reference>
<dbReference type="Pfam" id="PF00563">
    <property type="entry name" value="EAL"/>
    <property type="match status" value="1"/>
</dbReference>
<dbReference type="InterPro" id="IPR035919">
    <property type="entry name" value="EAL_sf"/>
</dbReference>